<organism evidence="2 3">
    <name type="scientific">Cronobacter condimenti 1330</name>
    <dbReference type="NCBI Taxonomy" id="1073999"/>
    <lineage>
        <taxon>Bacteria</taxon>
        <taxon>Pseudomonadati</taxon>
        <taxon>Pseudomonadota</taxon>
        <taxon>Gammaproteobacteria</taxon>
        <taxon>Enterobacterales</taxon>
        <taxon>Enterobacteriaceae</taxon>
        <taxon>Cronobacter</taxon>
    </lineage>
</organism>
<dbReference type="InterPro" id="IPR005564">
    <property type="entry name" value="Major_capsid_GpE"/>
</dbReference>
<proteinExistence type="predicted"/>
<dbReference type="eggNOG" id="ENOG50336DI">
    <property type="taxonomic scope" value="Bacteria"/>
</dbReference>
<dbReference type="Proteomes" id="UP000009340">
    <property type="component" value="Unassembled WGS sequence"/>
</dbReference>
<dbReference type="PATRIC" id="fig|1073999.7.peg.1537"/>
<keyword evidence="4" id="KW-1185">Reference proteome</keyword>
<dbReference type="RefSeq" id="WP_007666100.1">
    <property type="nucleotide sequence ID" value="NZ_CAKW01000024.1"/>
</dbReference>
<protein>
    <recommendedName>
        <fullName evidence="5">Major capsid protein E</fullName>
    </recommendedName>
</protein>
<name>K7ZZ15_9ENTR</name>
<reference evidence="2" key="1">
    <citation type="submission" date="2012-07" db="EMBL/GenBank/DDBJ databases">
        <authorList>
            <person name="Cummings C."/>
        </authorList>
    </citation>
    <scope>NUCLEOTIDE SEQUENCE</scope>
    <source>
        <strain evidence="2">1330</strain>
    </source>
</reference>
<reference evidence="1 4" key="3">
    <citation type="journal article" date="2016" name="Genome Announc.">
        <title>Fully Closed Genome Sequences of Five Type Strains of the Genus Cronobacter and One Cronobacter sakazakii Strain.</title>
        <authorList>
            <person name="Moine D."/>
            <person name="Kassam M."/>
            <person name="Baert L."/>
            <person name="Tang Y."/>
            <person name="Barretto C."/>
            <person name="Ngom Bru C."/>
            <person name="Klijn A."/>
            <person name="Descombes P."/>
        </authorList>
    </citation>
    <scope>NUCLEOTIDE SEQUENCE [LARGE SCALE GENOMIC DNA]</scope>
    <source>
        <strain evidence="1 4">LMG 26250</strain>
    </source>
</reference>
<dbReference type="Pfam" id="PF03864">
    <property type="entry name" value="Phage_cap_E"/>
    <property type="match status" value="1"/>
</dbReference>
<dbReference type="AlphaFoldDB" id="K7ZZ15"/>
<evidence type="ECO:0000313" key="4">
    <source>
        <dbReference type="Proteomes" id="UP000067320"/>
    </source>
</evidence>
<evidence type="ECO:0008006" key="5">
    <source>
        <dbReference type="Google" id="ProtNLM"/>
    </source>
</evidence>
<dbReference type="EMBL" id="CAKW01000024">
    <property type="protein sequence ID" value="CCJ71415.1"/>
    <property type="molecule type" value="Genomic_DNA"/>
</dbReference>
<gene>
    <name evidence="1" type="ORF">AFK62_07460</name>
    <name evidence="2" type="ORF">BN137_753</name>
</gene>
<dbReference type="KEGG" id="ccon:AFK62_07460"/>
<accession>K7ZZ15</accession>
<dbReference type="EMBL" id="CP012264">
    <property type="protein sequence ID" value="ALB62349.1"/>
    <property type="molecule type" value="Genomic_DNA"/>
</dbReference>
<reference evidence="4" key="2">
    <citation type="submission" date="2015-09" db="EMBL/GenBank/DDBJ databases">
        <title>Cronobacter genome sequencing and assembly.</title>
        <authorList>
            <person name="Descombes P."/>
            <person name="Baert L."/>
            <person name="Ngom-Bru C."/>
            <person name="Barretto C."/>
        </authorList>
    </citation>
    <scope>NUCLEOTIDE SEQUENCE [LARGE SCALE GENOMIC DNA]</scope>
    <source>
        <strain evidence="4">LMG 26250</strain>
    </source>
</reference>
<evidence type="ECO:0000313" key="1">
    <source>
        <dbReference type="EMBL" id="ALB62349.1"/>
    </source>
</evidence>
<sequence length="339" mass="37186">MAIDISKFEKLDTVTAIKDVPAGNHLITDLGIFTPVISQNPHAQILDIVETKVSELEQVSRYGTETNAIQISKPLLRDQEIPTVLTTADVKPADWQGLTSAQDPNVEATVMEIVAQKAIRMRDAKLETVESTLARALFKQVAKASKTDDGDIDFRAAMGAAPLSFDLDGSAGANVYAQLAKIRRMLVKEYGASRSYLDRFFVFCSPDLYDALASHPEVTSLITNKVAEAAKGALIPINTAGYDSFSIGNITFILADDDRYEIEEGSGLFVPKFNGADRNPFKLVKGPCSRNQNIAAKGVVSDLYQWITTDKDGMITIKQEFSHIPLNLRPNYTLNVKLK</sequence>
<dbReference type="OrthoDB" id="6626428at2"/>
<evidence type="ECO:0000313" key="2">
    <source>
        <dbReference type="EMBL" id="CCJ71415.1"/>
    </source>
</evidence>
<dbReference type="STRING" id="1073999.AFK62_07460"/>
<evidence type="ECO:0000313" key="3">
    <source>
        <dbReference type="Proteomes" id="UP000009340"/>
    </source>
</evidence>
<dbReference type="Proteomes" id="UP000067320">
    <property type="component" value="Chromosome"/>
</dbReference>